<comment type="caution">
    <text evidence="1">The sequence shown here is derived from an EMBL/GenBank/DDBJ whole genome shotgun (WGS) entry which is preliminary data.</text>
</comment>
<dbReference type="Proteomes" id="UP000634136">
    <property type="component" value="Unassembled WGS sequence"/>
</dbReference>
<dbReference type="EMBL" id="JAAIUW010000009">
    <property type="protein sequence ID" value="KAF7815063.1"/>
    <property type="molecule type" value="Genomic_DNA"/>
</dbReference>
<gene>
    <name evidence="1" type="ORF">G2W53_029032</name>
</gene>
<keyword evidence="2" id="KW-1185">Reference proteome</keyword>
<protein>
    <submittedName>
        <fullName evidence="1">Uncharacterized protein</fullName>
    </submittedName>
</protein>
<sequence length="244" mass="26685">MGFYVTNILELVYRKDLNLPFKMCFEAAFFLREHRRGAVKGKPPSSAVNAWEEGRKKRISIWGRIEDTSIEHGILHELNSTAAAPSKENHRRPPDFAPLNSVDSKTPFVKAFSLIETTSLHASVKSKQRRHTEIKDICVETPKAANTTFNFPPRFSYVIRGSGGLQFPRNDGACSGGGESISQAPGHNALAGVGIQPQQVEAAATAEGVVVDTPPRGGGRGTGWQGLSHSAELLKMKMEATRQY</sequence>
<reference evidence="1" key="1">
    <citation type="submission" date="2020-09" db="EMBL/GenBank/DDBJ databases">
        <title>Genome-Enabled Discovery of Anthraquinone Biosynthesis in Senna tora.</title>
        <authorList>
            <person name="Kang S.-H."/>
            <person name="Pandey R.P."/>
            <person name="Lee C.-M."/>
            <person name="Sim J.-S."/>
            <person name="Jeong J.-T."/>
            <person name="Choi B.-S."/>
            <person name="Jung M."/>
            <person name="Ginzburg D."/>
            <person name="Zhao K."/>
            <person name="Won S.Y."/>
            <person name="Oh T.-J."/>
            <person name="Yu Y."/>
            <person name="Kim N.-H."/>
            <person name="Lee O.R."/>
            <person name="Lee T.-H."/>
            <person name="Bashyal P."/>
            <person name="Kim T.-S."/>
            <person name="Lee W.-H."/>
            <person name="Kawkins C."/>
            <person name="Kim C.-K."/>
            <person name="Kim J.S."/>
            <person name="Ahn B.O."/>
            <person name="Rhee S.Y."/>
            <person name="Sohng J.K."/>
        </authorList>
    </citation>
    <scope>NUCLEOTIDE SEQUENCE</scope>
    <source>
        <tissue evidence="1">Leaf</tissue>
    </source>
</reference>
<name>A0A834T246_9FABA</name>
<evidence type="ECO:0000313" key="2">
    <source>
        <dbReference type="Proteomes" id="UP000634136"/>
    </source>
</evidence>
<accession>A0A834T246</accession>
<evidence type="ECO:0000313" key="1">
    <source>
        <dbReference type="EMBL" id="KAF7815063.1"/>
    </source>
</evidence>
<organism evidence="1 2">
    <name type="scientific">Senna tora</name>
    <dbReference type="NCBI Taxonomy" id="362788"/>
    <lineage>
        <taxon>Eukaryota</taxon>
        <taxon>Viridiplantae</taxon>
        <taxon>Streptophyta</taxon>
        <taxon>Embryophyta</taxon>
        <taxon>Tracheophyta</taxon>
        <taxon>Spermatophyta</taxon>
        <taxon>Magnoliopsida</taxon>
        <taxon>eudicotyledons</taxon>
        <taxon>Gunneridae</taxon>
        <taxon>Pentapetalae</taxon>
        <taxon>rosids</taxon>
        <taxon>fabids</taxon>
        <taxon>Fabales</taxon>
        <taxon>Fabaceae</taxon>
        <taxon>Caesalpinioideae</taxon>
        <taxon>Cassia clade</taxon>
        <taxon>Senna</taxon>
    </lineage>
</organism>
<proteinExistence type="predicted"/>
<dbReference type="AlphaFoldDB" id="A0A834T246"/>